<dbReference type="PANTHER" id="PTHR46844:SF1">
    <property type="entry name" value="SLR5058 PROTEIN"/>
    <property type="match status" value="1"/>
</dbReference>
<accession>A0A2N9JE98</accession>
<keyword evidence="3" id="KW-1185">Reference proteome</keyword>
<dbReference type="Pfam" id="PF05729">
    <property type="entry name" value="NACHT"/>
    <property type="match status" value="1"/>
</dbReference>
<sequence>MTLVPVWSRPNSSARTRKLLRYSCKWRTPKSLRPFVRRPAGLSGRDPCDPLSSRRPRYRSLEGDSVVVEASAAAATLATVNQLVSVGRAGASVARTVSNYFNGDIKWLYMTDAADLYSMSEIADINAFLKSAEIVPLLQLTWIGVAINDDDPEARSTVRATFKAAAVSWCVRTGSKWHKKSDTIFDAMVSRVRALVPRHLSDEHGAELAEHTLIWGPLDDREGRSAYISNLLALASDLDTLTKCIDLSRNIGDLASKSYQLSLAHLDAAEHIADRNALYVERTVTIDGKVHASGSLVAPEEVRRLVLLGNPGAGKTSLVNHVAGLSDRFGCLPVLVCKCREYVSEDWNASIESALERRLVAIGIGADPRALTAALLLGHLVVVFDGLDEITDIGRREEMTARIARFCVRFPLVSTIVTSRAVGYERTPLPRTLFELADLDEYSEDQSEEYAERWFRSVGRGELFQPFVNDIQSIRDIARNPLLLSLLCSLYRARGHLPTNRHGVYHQCAELLYRQWDAQRQIAQSEDLPDYGTAIMCSIAHFFWNVPSATNADESQLRKLIAVELQQGGASDSASQVRASDFLEFCKDRLWLLVRGAVNSRGEPTFEFAHRTFLEYFAAEYLARGANRAEDLAESIRVAYARDPTSVMPVLLIQSYDDKRSPGATAVYSRVLAFENPVLALRLMNAKLPAIQRQKGFKLVENYLSGGAELSLDAFEAILAMYRDPREQFVQDYLSADDSPLCSEVARGWAAYCLSGRHRDPLLPLANDLESTCQTRVEALSERGSAFRDFSLLAHCALGGSISMQKAGIAPFVFFRGFEANEWGAGYFLALERRRRPFSEERGDELANYLCSQWANGHVVPKELVQVRTPVAAMELTNLDHLTHVEHHALFGLYCILAEGLTKYERRQSAEWLRLALNTVVDVTAIEAVRAYFVDLSDRPDRQLALRARDAVRKLPAWVNDWMTGKHWITSTANPRELGWRRQLLLPVEERRARRHRTSR</sequence>
<evidence type="ECO:0000313" key="2">
    <source>
        <dbReference type="EMBL" id="SPD86447.1"/>
    </source>
</evidence>
<dbReference type="SUPFAM" id="SSF52540">
    <property type="entry name" value="P-loop containing nucleoside triphosphate hydrolases"/>
    <property type="match status" value="1"/>
</dbReference>
<organism evidence="2 3">
    <name type="scientific">Micropruina glycogenica</name>
    <dbReference type="NCBI Taxonomy" id="75385"/>
    <lineage>
        <taxon>Bacteria</taxon>
        <taxon>Bacillati</taxon>
        <taxon>Actinomycetota</taxon>
        <taxon>Actinomycetes</taxon>
        <taxon>Propionibacteriales</taxon>
        <taxon>Nocardioidaceae</taxon>
        <taxon>Micropruina</taxon>
    </lineage>
</organism>
<evidence type="ECO:0000259" key="1">
    <source>
        <dbReference type="Pfam" id="PF05729"/>
    </source>
</evidence>
<protein>
    <submittedName>
        <fullName evidence="2">Putative NACHT domain-containing protein</fullName>
    </submittedName>
</protein>
<dbReference type="AlphaFoldDB" id="A0A2N9JE98"/>
<proteinExistence type="predicted"/>
<dbReference type="KEGG" id="mgg:MPLG2_1411"/>
<feature type="domain" description="NACHT" evidence="1">
    <location>
        <begin position="303"/>
        <end position="456"/>
    </location>
</feature>
<dbReference type="Gene3D" id="3.40.50.300">
    <property type="entry name" value="P-loop containing nucleotide triphosphate hydrolases"/>
    <property type="match status" value="1"/>
</dbReference>
<dbReference type="Proteomes" id="UP000238164">
    <property type="component" value="Chromosome 1"/>
</dbReference>
<name>A0A2N9JE98_9ACTN</name>
<dbReference type="PANTHER" id="PTHR46844">
    <property type="entry name" value="SLR5058 PROTEIN"/>
    <property type="match status" value="1"/>
</dbReference>
<evidence type="ECO:0000313" key="3">
    <source>
        <dbReference type="Proteomes" id="UP000238164"/>
    </source>
</evidence>
<reference evidence="2 3" key="1">
    <citation type="submission" date="2018-02" db="EMBL/GenBank/DDBJ databases">
        <authorList>
            <person name="Cohen D.B."/>
            <person name="Kent A.D."/>
        </authorList>
    </citation>
    <scope>NUCLEOTIDE SEQUENCE [LARGE SCALE GENOMIC DNA]</scope>
    <source>
        <strain evidence="2">1</strain>
    </source>
</reference>
<dbReference type="EMBL" id="LT985188">
    <property type="protein sequence ID" value="SPD86447.1"/>
    <property type="molecule type" value="Genomic_DNA"/>
</dbReference>
<dbReference type="InterPro" id="IPR007111">
    <property type="entry name" value="NACHT_NTPase"/>
</dbReference>
<gene>
    <name evidence="2" type="ORF">MPLG2_1411</name>
</gene>
<dbReference type="InterPro" id="IPR027417">
    <property type="entry name" value="P-loop_NTPase"/>
</dbReference>